<feature type="domain" description="VOC" evidence="1">
    <location>
        <begin position="27"/>
        <end position="141"/>
    </location>
</feature>
<keyword evidence="3" id="KW-1185">Reference proteome</keyword>
<organism evidence="2 3">
    <name type="scientific">Catellatospora coxensis</name>
    <dbReference type="NCBI Taxonomy" id="310354"/>
    <lineage>
        <taxon>Bacteria</taxon>
        <taxon>Bacillati</taxon>
        <taxon>Actinomycetota</taxon>
        <taxon>Actinomycetes</taxon>
        <taxon>Micromonosporales</taxon>
        <taxon>Micromonosporaceae</taxon>
        <taxon>Catellatospora</taxon>
    </lineage>
</organism>
<dbReference type="Pfam" id="PF00903">
    <property type="entry name" value="Glyoxalase"/>
    <property type="match status" value="1"/>
</dbReference>
<dbReference type="EMBL" id="BONI01000002">
    <property type="protein sequence ID" value="GIG03634.1"/>
    <property type="molecule type" value="Genomic_DNA"/>
</dbReference>
<dbReference type="AlphaFoldDB" id="A0A8J3P4R8"/>
<evidence type="ECO:0000313" key="3">
    <source>
        <dbReference type="Proteomes" id="UP000630887"/>
    </source>
</evidence>
<gene>
    <name evidence="2" type="ORF">Cco03nite_03340</name>
</gene>
<reference evidence="2 3" key="1">
    <citation type="submission" date="2021-01" db="EMBL/GenBank/DDBJ databases">
        <title>Whole genome shotgun sequence of Catellatospora coxensis NBRC 107359.</title>
        <authorList>
            <person name="Komaki H."/>
            <person name="Tamura T."/>
        </authorList>
    </citation>
    <scope>NUCLEOTIDE SEQUENCE [LARGE SCALE GENOMIC DNA]</scope>
    <source>
        <strain evidence="2 3">NBRC 107359</strain>
    </source>
</reference>
<comment type="caution">
    <text evidence="2">The sequence shown here is derived from an EMBL/GenBank/DDBJ whole genome shotgun (WGS) entry which is preliminary data.</text>
</comment>
<evidence type="ECO:0000313" key="2">
    <source>
        <dbReference type="EMBL" id="GIG03634.1"/>
    </source>
</evidence>
<dbReference type="Gene3D" id="3.10.180.10">
    <property type="entry name" value="2,3-Dihydroxybiphenyl 1,2-Dioxygenase, domain 1"/>
    <property type="match status" value="1"/>
</dbReference>
<name>A0A8J3P4R8_9ACTN</name>
<dbReference type="SUPFAM" id="SSF54593">
    <property type="entry name" value="Glyoxalase/Bleomycin resistance protein/Dihydroxybiphenyl dioxygenase"/>
    <property type="match status" value="1"/>
</dbReference>
<dbReference type="InterPro" id="IPR029068">
    <property type="entry name" value="Glyas_Bleomycin-R_OHBP_Dase"/>
</dbReference>
<dbReference type="InterPro" id="IPR037523">
    <property type="entry name" value="VOC_core"/>
</dbReference>
<evidence type="ECO:0000259" key="1">
    <source>
        <dbReference type="PROSITE" id="PS51819"/>
    </source>
</evidence>
<accession>A0A8J3P4R8</accession>
<protein>
    <submittedName>
        <fullName evidence="2">Glyoxalase</fullName>
    </submittedName>
</protein>
<sequence length="152" mass="17158">MRIRRYVQLMQAGPDGPAARDDRGMEVLSSRVLIRPADLESSLRFYRDVLGLAVYREFGPPDHPGVVFFLGQGLLEVSGRSDIGPAGPVRIWLQVRDLGAEHERLVGLGAVIVREPRREFWGLDEMWIEDPDGVPIVLVEVPADHPLRRDQR</sequence>
<proteinExistence type="predicted"/>
<dbReference type="Proteomes" id="UP000630887">
    <property type="component" value="Unassembled WGS sequence"/>
</dbReference>
<dbReference type="PROSITE" id="PS51819">
    <property type="entry name" value="VOC"/>
    <property type="match status" value="1"/>
</dbReference>
<dbReference type="InterPro" id="IPR004360">
    <property type="entry name" value="Glyas_Fos-R_dOase_dom"/>
</dbReference>